<evidence type="ECO:0000313" key="2">
    <source>
        <dbReference type="Proteomes" id="UP000812287"/>
    </source>
</evidence>
<dbReference type="Proteomes" id="UP000812287">
    <property type="component" value="Unassembled WGS sequence"/>
</dbReference>
<sequence>YLTGVYHFLKDLYSDFDASHKHPMVQATIHGSRKTRDDPTSQKLPLQLFYLITFCLLTNISDSYDDLLFATILACYFYGCHQSGELIWKNDKQLQDFHKIIKHSSFILQKNNIQYHLPYNKSDLFYYGTDILLI</sequence>
<comment type="caution">
    <text evidence="1">The sequence shown here is derived from an EMBL/GenBank/DDBJ whole genome shotgun (WGS) entry which is preliminary data.</text>
</comment>
<reference evidence="1" key="1">
    <citation type="submission" date="2020-11" db="EMBL/GenBank/DDBJ databases">
        <title>Adaptations for nitrogen fixation in a non-lichenized fungal sporocarp promotes dispersal by wood-feeding termites.</title>
        <authorList>
            <consortium name="DOE Joint Genome Institute"/>
            <person name="Koch R.A."/>
            <person name="Yoon G."/>
            <person name="Arayal U."/>
            <person name="Lail K."/>
            <person name="Amirebrahimi M."/>
            <person name="Labutti K."/>
            <person name="Lipzen A."/>
            <person name="Riley R."/>
            <person name="Barry K."/>
            <person name="Henrissat B."/>
            <person name="Grigoriev I.V."/>
            <person name="Herr J.R."/>
            <person name="Aime M.C."/>
        </authorList>
    </citation>
    <scope>NUCLEOTIDE SEQUENCE</scope>
    <source>
        <strain evidence="1">MCA 3950</strain>
    </source>
</reference>
<name>A0A9P8AN97_9AGAR</name>
<organism evidence="1 2">
    <name type="scientific">Guyanagaster necrorhizus</name>
    <dbReference type="NCBI Taxonomy" id="856835"/>
    <lineage>
        <taxon>Eukaryota</taxon>
        <taxon>Fungi</taxon>
        <taxon>Dikarya</taxon>
        <taxon>Basidiomycota</taxon>
        <taxon>Agaricomycotina</taxon>
        <taxon>Agaricomycetes</taxon>
        <taxon>Agaricomycetidae</taxon>
        <taxon>Agaricales</taxon>
        <taxon>Marasmiineae</taxon>
        <taxon>Physalacriaceae</taxon>
        <taxon>Guyanagaster</taxon>
    </lineage>
</organism>
<protein>
    <submittedName>
        <fullName evidence="1">Uncharacterized protein</fullName>
    </submittedName>
</protein>
<dbReference type="EMBL" id="MU250558">
    <property type="protein sequence ID" value="KAG7441650.1"/>
    <property type="molecule type" value="Genomic_DNA"/>
</dbReference>
<accession>A0A9P8AN97</accession>
<dbReference type="OrthoDB" id="5598396at2759"/>
<keyword evidence="2" id="KW-1185">Reference proteome</keyword>
<proteinExistence type="predicted"/>
<feature type="non-terminal residue" evidence="1">
    <location>
        <position position="1"/>
    </location>
</feature>
<evidence type="ECO:0000313" key="1">
    <source>
        <dbReference type="EMBL" id="KAG7441650.1"/>
    </source>
</evidence>
<dbReference type="AlphaFoldDB" id="A0A9P8AN97"/>
<dbReference type="GeneID" id="66105968"/>
<gene>
    <name evidence="1" type="ORF">BT62DRAFT_907692</name>
</gene>
<dbReference type="RefSeq" id="XP_043035150.1">
    <property type="nucleotide sequence ID" value="XM_043183671.1"/>
</dbReference>